<reference evidence="3" key="2">
    <citation type="submission" date="2023-11" db="UniProtKB">
        <authorList>
            <consortium name="WormBaseParasite"/>
        </authorList>
    </citation>
    <scope>IDENTIFICATION</scope>
</reference>
<organism evidence="2 3">
    <name type="scientific">Trichobilharzia regenti</name>
    <name type="common">Nasal bird schistosome</name>
    <dbReference type="NCBI Taxonomy" id="157069"/>
    <lineage>
        <taxon>Eukaryota</taxon>
        <taxon>Metazoa</taxon>
        <taxon>Spiralia</taxon>
        <taxon>Lophotrochozoa</taxon>
        <taxon>Platyhelminthes</taxon>
        <taxon>Trematoda</taxon>
        <taxon>Digenea</taxon>
        <taxon>Strigeidida</taxon>
        <taxon>Schistosomatoidea</taxon>
        <taxon>Schistosomatidae</taxon>
        <taxon>Trichobilharzia</taxon>
    </lineage>
</organism>
<feature type="transmembrane region" description="Helical" evidence="1">
    <location>
        <begin position="120"/>
        <end position="139"/>
    </location>
</feature>
<keyword evidence="1" id="KW-0812">Transmembrane</keyword>
<keyword evidence="1" id="KW-0472">Membrane</keyword>
<feature type="transmembrane region" description="Helical" evidence="1">
    <location>
        <begin position="26"/>
        <end position="47"/>
    </location>
</feature>
<dbReference type="Proteomes" id="UP000050795">
    <property type="component" value="Unassembled WGS sequence"/>
</dbReference>
<feature type="transmembrane region" description="Helical" evidence="1">
    <location>
        <begin position="211"/>
        <end position="231"/>
    </location>
</feature>
<protein>
    <submittedName>
        <fullName evidence="3">Uncharacterized protein</fullName>
    </submittedName>
</protein>
<keyword evidence="2" id="KW-1185">Reference proteome</keyword>
<evidence type="ECO:0000313" key="3">
    <source>
        <dbReference type="WBParaSite" id="TREG1_79920.1"/>
    </source>
</evidence>
<evidence type="ECO:0000256" key="1">
    <source>
        <dbReference type="SAM" id="Phobius"/>
    </source>
</evidence>
<feature type="transmembrane region" description="Helical" evidence="1">
    <location>
        <begin position="174"/>
        <end position="199"/>
    </location>
</feature>
<feature type="transmembrane region" description="Helical" evidence="1">
    <location>
        <begin position="91"/>
        <end position="114"/>
    </location>
</feature>
<evidence type="ECO:0000313" key="2">
    <source>
        <dbReference type="Proteomes" id="UP000050795"/>
    </source>
</evidence>
<reference evidence="2" key="1">
    <citation type="submission" date="2022-06" db="EMBL/GenBank/DDBJ databases">
        <authorList>
            <person name="Berger JAMES D."/>
            <person name="Berger JAMES D."/>
        </authorList>
    </citation>
    <scope>NUCLEOTIDE SEQUENCE [LARGE SCALE GENOMIC DNA]</scope>
</reference>
<dbReference type="AlphaFoldDB" id="A0AA85KCY6"/>
<name>A0AA85KCY6_TRIRE</name>
<proteinExistence type="predicted"/>
<keyword evidence="1" id="KW-1133">Transmembrane helix</keyword>
<accession>A0AA85KCY6</accession>
<feature type="transmembrane region" description="Helical" evidence="1">
    <location>
        <begin position="59"/>
        <end position="79"/>
    </location>
</feature>
<dbReference type="WBParaSite" id="TREG1_79920.1">
    <property type="protein sequence ID" value="TREG1_79920.1"/>
    <property type="gene ID" value="TREG1_79920"/>
</dbReference>
<feature type="transmembrane region" description="Helical" evidence="1">
    <location>
        <begin position="146"/>
        <end position="168"/>
    </location>
</feature>
<sequence length="251" mass="27656">MQNEKIPVQQSRQSDDSKTLSYTKMVILLVGVQILLSIVITLTLSAISPHITNMLNCMTVFTILFAVIADMSAVLLLAIPKIRHLFPLNIIILFVYTISASFVAGFPFACMNILWTLASWGTTLVAFFSTIVGGAYIRVKLLDHWLTLLSVVVSEFIVTLITTIVLSALGHLEIAMIIFGGGMAVLIIILALISGQITFNQHGQRTVSPDYCLASIILHAVSLLLFIISSLEFYFTLPNTPKRCHLLSKIF</sequence>